<dbReference type="InterPro" id="IPR044049">
    <property type="entry name" value="EccD_transm"/>
</dbReference>
<evidence type="ECO:0000256" key="4">
    <source>
        <dbReference type="ARBA" id="ARBA00022692"/>
    </source>
</evidence>
<feature type="transmembrane region" description="Helical" evidence="7">
    <location>
        <begin position="385"/>
        <end position="404"/>
    </location>
</feature>
<dbReference type="GO" id="GO:0005886">
    <property type="term" value="C:plasma membrane"/>
    <property type="evidence" value="ECO:0007669"/>
    <property type="project" value="UniProtKB-SubCell"/>
</dbReference>
<feature type="transmembrane region" description="Helical" evidence="7">
    <location>
        <begin position="497"/>
        <end position="520"/>
    </location>
</feature>
<accession>A0A5N8W2Y0</accession>
<feature type="transmembrane region" description="Helical" evidence="7">
    <location>
        <begin position="464"/>
        <end position="485"/>
    </location>
</feature>
<evidence type="ECO:0000256" key="2">
    <source>
        <dbReference type="ARBA" id="ARBA00006162"/>
    </source>
</evidence>
<dbReference type="NCBIfam" id="TIGR03920">
    <property type="entry name" value="T7SS_EccD"/>
    <property type="match status" value="1"/>
</dbReference>
<feature type="transmembrane region" description="Helical" evidence="7">
    <location>
        <begin position="410"/>
        <end position="425"/>
    </location>
</feature>
<gene>
    <name evidence="9" type="primary">eccD</name>
    <name evidence="9" type="ORF">FNH04_11535</name>
</gene>
<reference evidence="9 10" key="1">
    <citation type="submission" date="2019-07" db="EMBL/GenBank/DDBJ databases">
        <title>New species of Amycolatopsis and Streptomyces.</title>
        <authorList>
            <person name="Duangmal K."/>
            <person name="Teo W.F.A."/>
            <person name="Lipun K."/>
        </authorList>
    </citation>
    <scope>NUCLEOTIDE SEQUENCE [LARGE SCALE GENOMIC DNA]</scope>
    <source>
        <strain evidence="9 10">TISTR 2346</strain>
    </source>
</reference>
<evidence type="ECO:0000256" key="1">
    <source>
        <dbReference type="ARBA" id="ARBA00004651"/>
    </source>
</evidence>
<dbReference type="AlphaFoldDB" id="A0A5N8W2Y0"/>
<feature type="transmembrane region" description="Helical" evidence="7">
    <location>
        <begin position="214"/>
        <end position="233"/>
    </location>
</feature>
<evidence type="ECO:0000256" key="5">
    <source>
        <dbReference type="ARBA" id="ARBA00022989"/>
    </source>
</evidence>
<keyword evidence="10" id="KW-1185">Reference proteome</keyword>
<keyword evidence="4 7" id="KW-0812">Transmembrane</keyword>
<keyword evidence="3" id="KW-1003">Cell membrane</keyword>
<sequence length="528" mass="55164">MRGVRTRCAHPVCAPGSRRLQHGRKASADHFDRVKFARIRAHPGPPTGAGLFPDRAEPVPGRSRVVAVNSNVTNDLCRLMLVTPSTSLEVAVPSDVPLYDLLPTLLSYAGPDLADAGVEHDGWVIQRLGEPPLDEERTLAMLAVRDGDTLHLRPRRAELPVIDYDDLITGVADGVSRRPDRWRDSMTRRLFLVLMSLALVTDLAVLWLDGPPLARAGTAGVVTLILLATAAVCSRLTGDGTAAGLLGLAAVLFAALAGYAVTQPPGGGTGAPQLLAAGAAALIAVLVAMGLVARWLPAYATALAASCALTLGGLLSMAAGLNRTECAAVVLVVALVFNATVPMTAFRLADLRLPLLPTNSEELQQEIEPERAARLLERAVVADQYMTALFTAVGLVSGSALLALAPSTHWASQTLYGAACLTLLLRSRVLIGAGQRIALLAPAVLGLAVWTVGLASALSPTLRLAGPVVALTLIAGLLLVSAAVLPGRRLVPYWGRAAEIGELLTGLTMLPALLAVLGAYDWARALFG</sequence>
<feature type="transmembrane region" description="Helical" evidence="7">
    <location>
        <begin position="437"/>
        <end position="458"/>
    </location>
</feature>
<feature type="transmembrane region" description="Helical" evidence="7">
    <location>
        <begin position="300"/>
        <end position="321"/>
    </location>
</feature>
<feature type="transmembrane region" description="Helical" evidence="7">
    <location>
        <begin position="327"/>
        <end position="346"/>
    </location>
</feature>
<feature type="domain" description="EccD-like transmembrane" evidence="8">
    <location>
        <begin position="187"/>
        <end position="526"/>
    </location>
</feature>
<dbReference type="PIRSF" id="PIRSF017804">
    <property type="entry name" value="Secretion_EccD1"/>
    <property type="match status" value="1"/>
</dbReference>
<evidence type="ECO:0000256" key="3">
    <source>
        <dbReference type="ARBA" id="ARBA00022475"/>
    </source>
</evidence>
<keyword evidence="5 7" id="KW-1133">Transmembrane helix</keyword>
<evidence type="ECO:0000256" key="7">
    <source>
        <dbReference type="SAM" id="Phobius"/>
    </source>
</evidence>
<feature type="transmembrane region" description="Helical" evidence="7">
    <location>
        <begin position="274"/>
        <end position="293"/>
    </location>
</feature>
<dbReference type="Pfam" id="PF19053">
    <property type="entry name" value="EccD"/>
    <property type="match status" value="1"/>
</dbReference>
<protein>
    <submittedName>
        <fullName evidence="9">Type VII secretion integral membrane protein EccD</fullName>
    </submittedName>
</protein>
<dbReference type="Proteomes" id="UP000326979">
    <property type="component" value="Unassembled WGS sequence"/>
</dbReference>
<dbReference type="EMBL" id="VJZE01000057">
    <property type="protein sequence ID" value="MPY40515.1"/>
    <property type="molecule type" value="Genomic_DNA"/>
</dbReference>
<organism evidence="9 10">
    <name type="scientific">Streptomyces phyllanthi</name>
    <dbReference type="NCBI Taxonomy" id="1803180"/>
    <lineage>
        <taxon>Bacteria</taxon>
        <taxon>Bacillati</taxon>
        <taxon>Actinomycetota</taxon>
        <taxon>Actinomycetes</taxon>
        <taxon>Kitasatosporales</taxon>
        <taxon>Streptomycetaceae</taxon>
        <taxon>Streptomyces</taxon>
    </lineage>
</organism>
<evidence type="ECO:0000313" key="9">
    <source>
        <dbReference type="EMBL" id="MPY40515.1"/>
    </source>
</evidence>
<feature type="transmembrane region" description="Helical" evidence="7">
    <location>
        <begin position="190"/>
        <end position="208"/>
    </location>
</feature>
<comment type="caution">
    <text evidence="9">The sequence shown here is derived from an EMBL/GenBank/DDBJ whole genome shotgun (WGS) entry which is preliminary data.</text>
</comment>
<dbReference type="OrthoDB" id="4775372at2"/>
<evidence type="ECO:0000259" key="8">
    <source>
        <dbReference type="Pfam" id="PF19053"/>
    </source>
</evidence>
<dbReference type="Pfam" id="PF08817">
    <property type="entry name" value="YukD"/>
    <property type="match status" value="1"/>
</dbReference>
<dbReference type="Gene3D" id="3.10.20.90">
    <property type="entry name" value="Phosphatidylinositol 3-kinase Catalytic Subunit, Chain A, domain 1"/>
    <property type="match status" value="1"/>
</dbReference>
<dbReference type="InterPro" id="IPR006707">
    <property type="entry name" value="T7SS_EccD"/>
</dbReference>
<comment type="subcellular location">
    <subcellularLocation>
        <location evidence="1">Cell membrane</location>
        <topology evidence="1">Multi-pass membrane protein</topology>
    </subcellularLocation>
</comment>
<evidence type="ECO:0000313" key="10">
    <source>
        <dbReference type="Proteomes" id="UP000326979"/>
    </source>
</evidence>
<comment type="similarity">
    <text evidence="2">Belongs to the EccD/Snm4 family.</text>
</comment>
<keyword evidence="6 7" id="KW-0472">Membrane</keyword>
<evidence type="ECO:0000256" key="6">
    <source>
        <dbReference type="ARBA" id="ARBA00023136"/>
    </source>
</evidence>
<dbReference type="InterPro" id="IPR024962">
    <property type="entry name" value="YukD-like"/>
</dbReference>
<name>A0A5N8W2Y0_9ACTN</name>
<proteinExistence type="inferred from homology"/>
<feature type="transmembrane region" description="Helical" evidence="7">
    <location>
        <begin position="245"/>
        <end position="262"/>
    </location>
</feature>